<proteinExistence type="predicted"/>
<sequence>MTRAVWWKECDKAKRFLKDTIKLHEKTHDKPQMVRLFRSAIEKQMDDDKKSLTDMERLYMTLTDPDDDPFEIEWDAEDHIDTAFALILHHNYADVYEDMLEKLRDVAGREANRSLSPSQRIMRRIIEKARSTKIDTFACAAPLATIRKLPEEEQSCPICRNGYLDTKSFSIDALIADYPHRIIHCGHIIGKECLETWMRTPLPDPARYPQYTCPICRIPLKNDTSADLPSFLYEHISKNESVKKIKKKGDLRTKDIYGGILGCLSEEFALQELGDEIQRQWSDDKILPDQKDDWNKTLLENIHKIRQEKTRWGFLGSGMEIEWQRMGQVWMGSGTTL</sequence>
<dbReference type="Gene3D" id="3.30.40.10">
    <property type="entry name" value="Zinc/RING finger domain, C3HC4 (zinc finger)"/>
    <property type="match status" value="1"/>
</dbReference>
<dbReference type="EMBL" id="KZ805322">
    <property type="protein sequence ID" value="PVI04345.1"/>
    <property type="molecule type" value="Genomic_DNA"/>
</dbReference>
<keyword evidence="1" id="KW-0863">Zinc-finger</keyword>
<evidence type="ECO:0000256" key="1">
    <source>
        <dbReference type="PROSITE-ProRule" id="PRU00175"/>
    </source>
</evidence>
<dbReference type="OrthoDB" id="8062037at2759"/>
<gene>
    <name evidence="3" type="ORF">DM02DRAFT_611601</name>
</gene>
<dbReference type="AlphaFoldDB" id="A0A2V1E4Q7"/>
<keyword evidence="1" id="KW-0862">Zinc</keyword>
<dbReference type="Proteomes" id="UP000244855">
    <property type="component" value="Unassembled WGS sequence"/>
</dbReference>
<reference evidence="3 4" key="1">
    <citation type="journal article" date="2018" name="Sci. Rep.">
        <title>Comparative genomics provides insights into the lifestyle and reveals functional heterogeneity of dark septate endophytic fungi.</title>
        <authorList>
            <person name="Knapp D.G."/>
            <person name="Nemeth J.B."/>
            <person name="Barry K."/>
            <person name="Hainaut M."/>
            <person name="Henrissat B."/>
            <person name="Johnson J."/>
            <person name="Kuo A."/>
            <person name="Lim J.H.P."/>
            <person name="Lipzen A."/>
            <person name="Nolan M."/>
            <person name="Ohm R.A."/>
            <person name="Tamas L."/>
            <person name="Grigoriev I.V."/>
            <person name="Spatafora J.W."/>
            <person name="Nagy L.G."/>
            <person name="Kovacs G.M."/>
        </authorList>
    </citation>
    <scope>NUCLEOTIDE SEQUENCE [LARGE SCALE GENOMIC DNA]</scope>
    <source>
        <strain evidence="3 4">DSE2036</strain>
    </source>
</reference>
<organism evidence="3 4">
    <name type="scientific">Periconia macrospinosa</name>
    <dbReference type="NCBI Taxonomy" id="97972"/>
    <lineage>
        <taxon>Eukaryota</taxon>
        <taxon>Fungi</taxon>
        <taxon>Dikarya</taxon>
        <taxon>Ascomycota</taxon>
        <taxon>Pezizomycotina</taxon>
        <taxon>Dothideomycetes</taxon>
        <taxon>Pleosporomycetidae</taxon>
        <taxon>Pleosporales</taxon>
        <taxon>Massarineae</taxon>
        <taxon>Periconiaceae</taxon>
        <taxon>Periconia</taxon>
    </lineage>
</organism>
<dbReference type="InterPro" id="IPR001841">
    <property type="entry name" value="Znf_RING"/>
</dbReference>
<evidence type="ECO:0000313" key="3">
    <source>
        <dbReference type="EMBL" id="PVI04345.1"/>
    </source>
</evidence>
<accession>A0A2V1E4Q7</accession>
<keyword evidence="4" id="KW-1185">Reference proteome</keyword>
<dbReference type="PROSITE" id="PS50089">
    <property type="entry name" value="ZF_RING_2"/>
    <property type="match status" value="1"/>
</dbReference>
<dbReference type="InterPro" id="IPR048335">
    <property type="entry name" value="Pellino_RING"/>
</dbReference>
<evidence type="ECO:0000313" key="4">
    <source>
        <dbReference type="Proteomes" id="UP000244855"/>
    </source>
</evidence>
<dbReference type="Pfam" id="PF20723">
    <property type="entry name" value="Pellino_RING"/>
    <property type="match status" value="1"/>
</dbReference>
<feature type="domain" description="RING-type" evidence="2">
    <location>
        <begin position="156"/>
        <end position="217"/>
    </location>
</feature>
<dbReference type="InterPro" id="IPR013083">
    <property type="entry name" value="Znf_RING/FYVE/PHD"/>
</dbReference>
<dbReference type="STRING" id="97972.A0A2V1E4Q7"/>
<keyword evidence="1" id="KW-0479">Metal-binding</keyword>
<dbReference type="SUPFAM" id="SSF57850">
    <property type="entry name" value="RING/U-box"/>
    <property type="match status" value="1"/>
</dbReference>
<dbReference type="GO" id="GO:0008270">
    <property type="term" value="F:zinc ion binding"/>
    <property type="evidence" value="ECO:0007669"/>
    <property type="project" value="UniProtKB-KW"/>
</dbReference>
<name>A0A2V1E4Q7_9PLEO</name>
<protein>
    <recommendedName>
        <fullName evidence="2">RING-type domain-containing protein</fullName>
    </recommendedName>
</protein>
<evidence type="ECO:0000259" key="2">
    <source>
        <dbReference type="PROSITE" id="PS50089"/>
    </source>
</evidence>